<organism evidence="1 2">
    <name type="scientific">Tabrizicola piscis</name>
    <dbReference type="NCBI Taxonomy" id="2494374"/>
    <lineage>
        <taxon>Bacteria</taxon>
        <taxon>Pseudomonadati</taxon>
        <taxon>Pseudomonadota</taxon>
        <taxon>Alphaproteobacteria</taxon>
        <taxon>Rhodobacterales</taxon>
        <taxon>Paracoccaceae</taxon>
        <taxon>Tabrizicola</taxon>
    </lineage>
</organism>
<protein>
    <recommendedName>
        <fullName evidence="3">Nuclear transport factor 2 family protein</fullName>
    </recommendedName>
</protein>
<keyword evidence="2" id="KW-1185">Reference proteome</keyword>
<dbReference type="EMBL" id="CP034328">
    <property type="protein sequence ID" value="AZL59832.1"/>
    <property type="molecule type" value="Genomic_DNA"/>
</dbReference>
<evidence type="ECO:0008006" key="3">
    <source>
        <dbReference type="Google" id="ProtNLM"/>
    </source>
</evidence>
<evidence type="ECO:0000313" key="2">
    <source>
        <dbReference type="Proteomes" id="UP000282002"/>
    </source>
</evidence>
<accession>A0A3S8U7Y2</accession>
<dbReference type="OrthoDB" id="7863036at2"/>
<dbReference type="KEGG" id="taw:EI545_13910"/>
<proteinExistence type="predicted"/>
<evidence type="ECO:0000313" key="1">
    <source>
        <dbReference type="EMBL" id="AZL59832.1"/>
    </source>
</evidence>
<dbReference type="Proteomes" id="UP000282002">
    <property type="component" value="Chromosome"/>
</dbReference>
<dbReference type="AlphaFoldDB" id="A0A3S8U7Y2"/>
<reference evidence="1 2" key="1">
    <citation type="submission" date="2018-12" db="EMBL/GenBank/DDBJ databases">
        <title>Complete genome sequencing of Tabrizicola sp. K13M18.</title>
        <authorList>
            <person name="Bae J.-W."/>
        </authorList>
    </citation>
    <scope>NUCLEOTIDE SEQUENCE [LARGE SCALE GENOMIC DNA]</scope>
    <source>
        <strain evidence="1 2">K13M18</strain>
    </source>
</reference>
<name>A0A3S8U7Y2_9RHOB</name>
<dbReference type="RefSeq" id="WP_125326027.1">
    <property type="nucleotide sequence ID" value="NZ_CP034328.1"/>
</dbReference>
<gene>
    <name evidence="1" type="ORF">EI545_13910</name>
</gene>
<sequence>MLAADILQKFVDEMGEAVMRERFDDYRAGVRLPLDILTSVASLTVSTVEDLRGGFDDFTEMLRNRSVTDMIRVVMDAGFESPDCVVGIYETNLLSGDQHVVPPFYSKMWLCRSGDAWQATKIHNTTQDHRWPMLLSRVNPVQWPPKELIQ</sequence>